<keyword evidence="5 7" id="KW-1133">Transmembrane helix</keyword>
<protein>
    <recommendedName>
        <fullName evidence="10">AEC family transporter</fullName>
    </recommendedName>
</protein>
<evidence type="ECO:0008006" key="10">
    <source>
        <dbReference type="Google" id="ProtNLM"/>
    </source>
</evidence>
<feature type="transmembrane region" description="Helical" evidence="7">
    <location>
        <begin position="231"/>
        <end position="254"/>
    </location>
</feature>
<evidence type="ECO:0000256" key="4">
    <source>
        <dbReference type="ARBA" id="ARBA00022692"/>
    </source>
</evidence>
<dbReference type="RefSeq" id="WP_123197315.1">
    <property type="nucleotide sequence ID" value="NZ_QICB01000001.1"/>
</dbReference>
<organism evidence="8 9">
    <name type="scientific">Slackia faecicanis</name>
    <dbReference type="NCBI Taxonomy" id="255723"/>
    <lineage>
        <taxon>Bacteria</taxon>
        <taxon>Bacillati</taxon>
        <taxon>Actinomycetota</taxon>
        <taxon>Coriobacteriia</taxon>
        <taxon>Eggerthellales</taxon>
        <taxon>Eggerthellaceae</taxon>
        <taxon>Slackia</taxon>
    </lineage>
</organism>
<evidence type="ECO:0000256" key="5">
    <source>
        <dbReference type="ARBA" id="ARBA00022989"/>
    </source>
</evidence>
<feature type="transmembrane region" description="Helical" evidence="7">
    <location>
        <begin position="6"/>
        <end position="24"/>
    </location>
</feature>
<feature type="transmembrane region" description="Helical" evidence="7">
    <location>
        <begin position="291"/>
        <end position="310"/>
    </location>
</feature>
<reference evidence="9" key="1">
    <citation type="submission" date="2018-05" db="EMBL/GenBank/DDBJ databases">
        <title>Genome Sequencing of selected type strains of the family Eggerthellaceae.</title>
        <authorList>
            <person name="Danylec N."/>
            <person name="Stoll D.A."/>
            <person name="Doetsch A."/>
            <person name="Huch M."/>
        </authorList>
    </citation>
    <scope>NUCLEOTIDE SEQUENCE [LARGE SCALE GENOMIC DNA]</scope>
    <source>
        <strain evidence="9">DSM 17537</strain>
    </source>
</reference>
<dbReference type="OrthoDB" id="9794315at2"/>
<feature type="transmembrane region" description="Helical" evidence="7">
    <location>
        <begin position="36"/>
        <end position="56"/>
    </location>
</feature>
<sequence length="317" mass="33080">MENLAFSLNATMPVFLLMVLGMVLRRMRVIDDAFAARLNAFVFHVALPVLLFSDMAAIDFDGGWNGSFVASCFALTVACIAVSVILSFFVPHKPDRGEFVQASYRSSAALLGIALMQNMYGSSSMAALMIVGAVPLYNVAAVIALVFTAPHPGEESASMRTRLAGSLRGIITNPIIIGIAAGFLWAALRLPMPQIAANVIGSVGGLAAPLGLMAMGAMFDLRRASGRLRPAFGASAVKLIGLAALLLPVAAAMGMRGEELATVAVMLGSPTTVSCFVMARSMGHDGVLSSTAVMATTLGSAFTLTAWLFVLKTMGLI</sequence>
<proteinExistence type="predicted"/>
<evidence type="ECO:0000313" key="9">
    <source>
        <dbReference type="Proteomes" id="UP000267368"/>
    </source>
</evidence>
<evidence type="ECO:0000313" key="8">
    <source>
        <dbReference type="EMBL" id="RNL21473.1"/>
    </source>
</evidence>
<dbReference type="AlphaFoldDB" id="A0A3N0AH51"/>
<feature type="transmembrane region" description="Helical" evidence="7">
    <location>
        <begin position="194"/>
        <end position="219"/>
    </location>
</feature>
<dbReference type="GO" id="GO:0055085">
    <property type="term" value="P:transmembrane transport"/>
    <property type="evidence" value="ECO:0007669"/>
    <property type="project" value="InterPro"/>
</dbReference>
<accession>A0A3N0AH51</accession>
<evidence type="ECO:0000256" key="6">
    <source>
        <dbReference type="ARBA" id="ARBA00023136"/>
    </source>
</evidence>
<keyword evidence="9" id="KW-1185">Reference proteome</keyword>
<dbReference type="Pfam" id="PF03547">
    <property type="entry name" value="Mem_trans"/>
    <property type="match status" value="1"/>
</dbReference>
<keyword evidence="3" id="KW-1003">Cell membrane</keyword>
<comment type="subcellular location">
    <subcellularLocation>
        <location evidence="1">Membrane</location>
        <topology evidence="1">Multi-pass membrane protein</topology>
    </subcellularLocation>
</comment>
<keyword evidence="6 7" id="KW-0472">Membrane</keyword>
<dbReference type="PANTHER" id="PTHR36838">
    <property type="entry name" value="AUXIN EFFLUX CARRIER FAMILY PROTEIN"/>
    <property type="match status" value="1"/>
</dbReference>
<dbReference type="Proteomes" id="UP000267368">
    <property type="component" value="Unassembled WGS sequence"/>
</dbReference>
<dbReference type="EMBL" id="QICB01000001">
    <property type="protein sequence ID" value="RNL21473.1"/>
    <property type="molecule type" value="Genomic_DNA"/>
</dbReference>
<name>A0A3N0AH51_9ACTN</name>
<evidence type="ECO:0000256" key="1">
    <source>
        <dbReference type="ARBA" id="ARBA00004141"/>
    </source>
</evidence>
<evidence type="ECO:0000256" key="3">
    <source>
        <dbReference type="ARBA" id="ARBA00022475"/>
    </source>
</evidence>
<gene>
    <name evidence="8" type="ORF">DMP07_01095</name>
</gene>
<dbReference type="PANTHER" id="PTHR36838:SF4">
    <property type="entry name" value="AUXIN EFFLUX CARRIER FAMILY PROTEIN"/>
    <property type="match status" value="1"/>
</dbReference>
<keyword evidence="4 7" id="KW-0812">Transmembrane</keyword>
<feature type="transmembrane region" description="Helical" evidence="7">
    <location>
        <begin position="126"/>
        <end position="149"/>
    </location>
</feature>
<feature type="transmembrane region" description="Helical" evidence="7">
    <location>
        <begin position="260"/>
        <end position="279"/>
    </location>
</feature>
<keyword evidence="2" id="KW-0813">Transport</keyword>
<dbReference type="GO" id="GO:0016020">
    <property type="term" value="C:membrane"/>
    <property type="evidence" value="ECO:0007669"/>
    <property type="project" value="UniProtKB-SubCell"/>
</dbReference>
<feature type="transmembrane region" description="Helical" evidence="7">
    <location>
        <begin position="68"/>
        <end position="90"/>
    </location>
</feature>
<dbReference type="InterPro" id="IPR004776">
    <property type="entry name" value="Mem_transp_PIN-like"/>
</dbReference>
<comment type="caution">
    <text evidence="8">The sequence shown here is derived from an EMBL/GenBank/DDBJ whole genome shotgun (WGS) entry which is preliminary data.</text>
</comment>
<evidence type="ECO:0000256" key="7">
    <source>
        <dbReference type="SAM" id="Phobius"/>
    </source>
</evidence>
<feature type="transmembrane region" description="Helical" evidence="7">
    <location>
        <begin position="170"/>
        <end position="188"/>
    </location>
</feature>
<evidence type="ECO:0000256" key="2">
    <source>
        <dbReference type="ARBA" id="ARBA00022448"/>
    </source>
</evidence>